<proteinExistence type="predicted"/>
<dbReference type="eggNOG" id="ENOG502S1VA">
    <property type="taxonomic scope" value="Eukaryota"/>
</dbReference>
<dbReference type="VEuPathDB" id="FungiDB:PYU1_G011477"/>
<reference evidence="2" key="1">
    <citation type="journal article" date="2010" name="Genome Biol.">
        <title>Genome sequence of the necrotrophic plant pathogen Pythium ultimum reveals original pathogenicity mechanisms and effector repertoire.</title>
        <authorList>
            <person name="Levesque C.A."/>
            <person name="Brouwer H."/>
            <person name="Cano L."/>
            <person name="Hamilton J.P."/>
            <person name="Holt C."/>
            <person name="Huitema E."/>
            <person name="Raffaele S."/>
            <person name="Robideau G.P."/>
            <person name="Thines M."/>
            <person name="Win J."/>
            <person name="Zerillo M.M."/>
            <person name="Beakes G.W."/>
            <person name="Boore J.L."/>
            <person name="Busam D."/>
            <person name="Dumas B."/>
            <person name="Ferriera S."/>
            <person name="Fuerstenberg S.I."/>
            <person name="Gachon C.M."/>
            <person name="Gaulin E."/>
            <person name="Govers F."/>
            <person name="Grenville-Briggs L."/>
            <person name="Horner N."/>
            <person name="Hostetler J."/>
            <person name="Jiang R.H."/>
            <person name="Johnson J."/>
            <person name="Krajaejun T."/>
            <person name="Lin H."/>
            <person name="Meijer H.J."/>
            <person name="Moore B."/>
            <person name="Morris P."/>
            <person name="Phuntmart V."/>
            <person name="Puiu D."/>
            <person name="Shetty J."/>
            <person name="Stajich J.E."/>
            <person name="Tripathy S."/>
            <person name="Wawra S."/>
            <person name="van West P."/>
            <person name="Whitty B.R."/>
            <person name="Coutinho P.M."/>
            <person name="Henrissat B."/>
            <person name="Martin F."/>
            <person name="Thomas P.D."/>
            <person name="Tyler B.M."/>
            <person name="De Vries R.P."/>
            <person name="Kamoun S."/>
            <person name="Yandell M."/>
            <person name="Tisserat N."/>
            <person name="Buell C.R."/>
        </authorList>
    </citation>
    <scope>NUCLEOTIDE SEQUENCE</scope>
    <source>
        <strain evidence="2">DAOM:BR144</strain>
    </source>
</reference>
<dbReference type="InParanoid" id="K3X2Q4"/>
<dbReference type="HOGENOM" id="CLU_546898_0_0_1"/>
<evidence type="ECO:0000313" key="1">
    <source>
        <dbReference type="EnsemblProtists" id="PYU1_T011503"/>
    </source>
</evidence>
<dbReference type="Proteomes" id="UP000019132">
    <property type="component" value="Unassembled WGS sequence"/>
</dbReference>
<accession>K3X2Q4</accession>
<evidence type="ECO:0000313" key="2">
    <source>
        <dbReference type="Proteomes" id="UP000019132"/>
    </source>
</evidence>
<dbReference type="OMA" id="RWIVTIM"/>
<dbReference type="AlphaFoldDB" id="K3X2Q4"/>
<reference evidence="2" key="2">
    <citation type="submission" date="2010-04" db="EMBL/GenBank/DDBJ databases">
        <authorList>
            <person name="Buell R."/>
            <person name="Hamilton J."/>
            <person name="Hostetler J."/>
        </authorList>
    </citation>
    <scope>NUCLEOTIDE SEQUENCE [LARGE SCALE GENOMIC DNA]</scope>
    <source>
        <strain evidence="2">DAOM:BR144</strain>
    </source>
</reference>
<dbReference type="EMBL" id="GL376571">
    <property type="status" value="NOT_ANNOTATED_CDS"/>
    <property type="molecule type" value="Genomic_DNA"/>
</dbReference>
<name>K3X2Q4_GLOUD</name>
<protein>
    <submittedName>
        <fullName evidence="1">Uncharacterized protein</fullName>
    </submittedName>
</protein>
<reference evidence="1" key="3">
    <citation type="submission" date="2015-02" db="UniProtKB">
        <authorList>
            <consortium name="EnsemblProtists"/>
        </authorList>
    </citation>
    <scope>IDENTIFICATION</scope>
    <source>
        <strain evidence="1">DAOM BR144</strain>
    </source>
</reference>
<dbReference type="EnsemblProtists" id="PYU1_T011503">
    <property type="protein sequence ID" value="PYU1_T011503"/>
    <property type="gene ID" value="PYU1_G011477"/>
</dbReference>
<organism evidence="1 2">
    <name type="scientific">Globisporangium ultimum (strain ATCC 200006 / CBS 805.95 / DAOM BR144)</name>
    <name type="common">Pythium ultimum</name>
    <dbReference type="NCBI Taxonomy" id="431595"/>
    <lineage>
        <taxon>Eukaryota</taxon>
        <taxon>Sar</taxon>
        <taxon>Stramenopiles</taxon>
        <taxon>Oomycota</taxon>
        <taxon>Peronosporomycetes</taxon>
        <taxon>Pythiales</taxon>
        <taxon>Pythiaceae</taxon>
        <taxon>Globisporangium</taxon>
    </lineage>
</organism>
<sequence length="488" mass="55416">MLKQWLLKQLLLARPMDTAQQWRLAVDQVEFVDLQSDAQHGGFAVEASSPQTSANQIQASLLDAVNARGARFALPFRCWLLEWLLGQEGIVALMKENHESVDTQSARRRQWQCALYAAALQEEHAALKRQLVQALHELGPLEDEALATTILKCGPSTQTTESKDATISTMDNLLEFYWEHGCELAPFTLLCAVKLHAMVTECRDTTNRSRSGFLRLTDDVLVRLRWSKVLKPAFFDGLLRCCFELKVFESHVTIDTFAVHPALQQHVKDMGESKRIAMLDRLAGLKEQFEAAFNADAVHFHAGDTTGKIIRSNSSDFVKDLRFLHLGSIQQRLVLLDLERDLEDAPVSLFPHILLSASTLVRALMTCRQGEEATNDLLLMALASMFTLLELRRDQESCFFVAAALFDAQVARHRIWLHAPNVFAEIVEMLTQVHVMEVNRPKRWIVTIMLQYLLFECDADVLQQNWITLEKILPKRQAQLSRVRLSST</sequence>
<keyword evidence="2" id="KW-1185">Reference proteome</keyword>